<dbReference type="PANTHER" id="PTHR10173:SF52">
    <property type="entry name" value="METHIONINE-R-SULFOXIDE REDUCTASE B1"/>
    <property type="match status" value="1"/>
</dbReference>
<comment type="catalytic activity">
    <reaction evidence="3">
        <text>L-methionyl-[protein] + [thioredoxin]-disulfide + H2O = L-methionyl-(R)-S-oxide-[protein] + [thioredoxin]-dithiol</text>
        <dbReference type="Rhea" id="RHEA:24164"/>
        <dbReference type="Rhea" id="RHEA-COMP:10698"/>
        <dbReference type="Rhea" id="RHEA-COMP:10700"/>
        <dbReference type="Rhea" id="RHEA-COMP:12313"/>
        <dbReference type="Rhea" id="RHEA-COMP:12314"/>
        <dbReference type="ChEBI" id="CHEBI:15377"/>
        <dbReference type="ChEBI" id="CHEBI:16044"/>
        <dbReference type="ChEBI" id="CHEBI:29950"/>
        <dbReference type="ChEBI" id="CHEBI:45764"/>
        <dbReference type="ChEBI" id="CHEBI:50058"/>
        <dbReference type="EC" id="1.8.4.12"/>
    </reaction>
</comment>
<gene>
    <name evidence="5" type="ORF">A2733_00320</name>
</gene>
<dbReference type="GO" id="GO:0033743">
    <property type="term" value="F:peptide-methionine (R)-S-oxide reductase activity"/>
    <property type="evidence" value="ECO:0007669"/>
    <property type="project" value="UniProtKB-EC"/>
</dbReference>
<dbReference type="AlphaFoldDB" id="A0A1F6V224"/>
<dbReference type="EC" id="1.8.4.12" evidence="1"/>
<dbReference type="GO" id="GO:0005737">
    <property type="term" value="C:cytoplasm"/>
    <property type="evidence" value="ECO:0007669"/>
    <property type="project" value="TreeGrafter"/>
</dbReference>
<dbReference type="Proteomes" id="UP000178985">
    <property type="component" value="Unassembled WGS sequence"/>
</dbReference>
<dbReference type="PROSITE" id="PS51790">
    <property type="entry name" value="MSRB"/>
    <property type="match status" value="1"/>
</dbReference>
<evidence type="ECO:0000256" key="2">
    <source>
        <dbReference type="ARBA" id="ARBA00023002"/>
    </source>
</evidence>
<dbReference type="Gene3D" id="2.170.150.20">
    <property type="entry name" value="Peptide methionine sulfoxide reductase"/>
    <property type="match status" value="1"/>
</dbReference>
<dbReference type="InterPro" id="IPR011057">
    <property type="entry name" value="Mss4-like_sf"/>
</dbReference>
<dbReference type="GO" id="GO:0006979">
    <property type="term" value="P:response to oxidative stress"/>
    <property type="evidence" value="ECO:0007669"/>
    <property type="project" value="InterPro"/>
</dbReference>
<evidence type="ECO:0000256" key="3">
    <source>
        <dbReference type="ARBA" id="ARBA00048488"/>
    </source>
</evidence>
<dbReference type="NCBIfam" id="TIGR00357">
    <property type="entry name" value="peptide-methionine (R)-S-oxide reductase MsrB"/>
    <property type="match status" value="1"/>
</dbReference>
<evidence type="ECO:0000259" key="4">
    <source>
        <dbReference type="PROSITE" id="PS51790"/>
    </source>
</evidence>
<sequence>MTEEEIKNKLTTEEYEVLRKKGTEAPFSGKYYKETAKGTYNCKVCGNPLFSSGAKFDTSTPGLVGWPSFDEALPNAVKFLPDSSMGMERTEVVCANCGSHLGHLFDDREAKTGKHYCLNSVCLDLKKKE</sequence>
<dbReference type="SUPFAM" id="SSF51316">
    <property type="entry name" value="Mss4-like"/>
    <property type="match status" value="1"/>
</dbReference>
<dbReference type="EMBL" id="MFTO01000018">
    <property type="protein sequence ID" value="OGI63484.1"/>
    <property type="molecule type" value="Genomic_DNA"/>
</dbReference>
<keyword evidence="2" id="KW-0560">Oxidoreductase</keyword>
<evidence type="ECO:0000256" key="1">
    <source>
        <dbReference type="ARBA" id="ARBA00012499"/>
    </source>
</evidence>
<accession>A0A1F6V224</accession>
<dbReference type="Pfam" id="PF01641">
    <property type="entry name" value="SelR"/>
    <property type="match status" value="1"/>
</dbReference>
<name>A0A1F6V224_9BACT</name>
<dbReference type="InterPro" id="IPR002579">
    <property type="entry name" value="Met_Sox_Rdtase_MsrB_dom"/>
</dbReference>
<dbReference type="InterPro" id="IPR028427">
    <property type="entry name" value="Met_Sox_Rdtase_MsrB"/>
</dbReference>
<reference evidence="5 6" key="1">
    <citation type="journal article" date="2016" name="Nat. Commun.">
        <title>Thousands of microbial genomes shed light on interconnected biogeochemical processes in an aquifer system.</title>
        <authorList>
            <person name="Anantharaman K."/>
            <person name="Brown C.T."/>
            <person name="Hug L.A."/>
            <person name="Sharon I."/>
            <person name="Castelle C.J."/>
            <person name="Probst A.J."/>
            <person name="Thomas B.C."/>
            <person name="Singh A."/>
            <person name="Wilkins M.J."/>
            <person name="Karaoz U."/>
            <person name="Brodie E.L."/>
            <person name="Williams K.H."/>
            <person name="Hubbard S.S."/>
            <person name="Banfield J.F."/>
        </authorList>
    </citation>
    <scope>NUCLEOTIDE SEQUENCE [LARGE SCALE GENOMIC DNA]</scope>
</reference>
<comment type="caution">
    <text evidence="5">The sequence shown here is derived from an EMBL/GenBank/DDBJ whole genome shotgun (WGS) entry which is preliminary data.</text>
</comment>
<protein>
    <recommendedName>
        <fullName evidence="1">peptide-methionine (R)-S-oxide reductase</fullName>
        <ecNumber evidence="1">1.8.4.12</ecNumber>
    </recommendedName>
</protein>
<dbReference type="GO" id="GO:0030091">
    <property type="term" value="P:protein repair"/>
    <property type="evidence" value="ECO:0007669"/>
    <property type="project" value="InterPro"/>
</dbReference>
<evidence type="ECO:0000313" key="6">
    <source>
        <dbReference type="Proteomes" id="UP000178985"/>
    </source>
</evidence>
<organism evidence="5 6">
    <name type="scientific">Candidatus Nomurabacteria bacterium RIFCSPHIGHO2_01_FULL_40_20</name>
    <dbReference type="NCBI Taxonomy" id="1801738"/>
    <lineage>
        <taxon>Bacteria</taxon>
        <taxon>Candidatus Nomuraibacteriota</taxon>
    </lineage>
</organism>
<feature type="domain" description="MsrB" evidence="4">
    <location>
        <begin position="3"/>
        <end position="128"/>
    </location>
</feature>
<evidence type="ECO:0000313" key="5">
    <source>
        <dbReference type="EMBL" id="OGI63484.1"/>
    </source>
</evidence>
<dbReference type="PANTHER" id="PTHR10173">
    <property type="entry name" value="METHIONINE SULFOXIDE REDUCTASE"/>
    <property type="match status" value="1"/>
</dbReference>
<proteinExistence type="predicted"/>